<gene>
    <name evidence="2" type="ORF">CS528_01540</name>
</gene>
<proteinExistence type="predicted"/>
<reference evidence="2 3" key="1">
    <citation type="submission" date="2017-10" db="EMBL/GenBank/DDBJ databases">
        <title>Complete Genome Sequence of Mesoplasma entomophilum.</title>
        <authorList>
            <person name="Knight T.F."/>
            <person name="Citino T."/>
            <person name="Rubinstein R."/>
            <person name="Neuschaefer Z."/>
        </authorList>
    </citation>
    <scope>NUCLEOTIDE SEQUENCE [LARGE SCALE GENOMIC DNA]</scope>
    <source>
        <strain evidence="2 3">TAC</strain>
    </source>
</reference>
<accession>A0A3S5XZH9</accession>
<feature type="transmembrane region" description="Helical" evidence="1">
    <location>
        <begin position="64"/>
        <end position="84"/>
    </location>
</feature>
<feature type="transmembrane region" description="Helical" evidence="1">
    <location>
        <begin position="90"/>
        <end position="115"/>
    </location>
</feature>
<evidence type="ECO:0000313" key="2">
    <source>
        <dbReference type="EMBL" id="ATQ35447.1"/>
    </source>
</evidence>
<evidence type="ECO:0008006" key="4">
    <source>
        <dbReference type="Google" id="ProtNLM"/>
    </source>
</evidence>
<keyword evidence="1" id="KW-0472">Membrane</keyword>
<name>A0A3S5XZH9_9MOLU</name>
<organism evidence="2 3">
    <name type="scientific">Mesoplasma entomophilum</name>
    <dbReference type="NCBI Taxonomy" id="2149"/>
    <lineage>
        <taxon>Bacteria</taxon>
        <taxon>Bacillati</taxon>
        <taxon>Mycoplasmatota</taxon>
        <taxon>Mollicutes</taxon>
        <taxon>Entomoplasmatales</taxon>
        <taxon>Entomoplasmataceae</taxon>
        <taxon>Mesoplasma</taxon>
    </lineage>
</organism>
<evidence type="ECO:0000313" key="3">
    <source>
        <dbReference type="Proteomes" id="UP000232226"/>
    </source>
</evidence>
<keyword evidence="1" id="KW-1133">Transmembrane helix</keyword>
<dbReference type="AlphaFoldDB" id="A0A3S5XZH9"/>
<sequence>MTWDIYIWICLSFMILSLGWPFTAWIINHYNLEVKNKWVCNYFKTSLELNNLPLFLKNEKWKLLIVYYLTAFLTSITYIGYSFLIPNSEYFFIIHMILITVLYLISLTLIIVIFIRFKNKIKSIKFHSKNQTHKYFVDNFQKSEKTQYQNFKLLNQNDGKISVYNSPFQLNQKIFQKKLKKTALNNSASEFEIFLNYLRANANFIHRIYDKKEIIIFVNGKQIALEQLEFILIENFKYMMQNAKK</sequence>
<keyword evidence="1" id="KW-0812">Transmembrane</keyword>
<dbReference type="Proteomes" id="UP000232226">
    <property type="component" value="Chromosome"/>
</dbReference>
<dbReference type="EMBL" id="CP024411">
    <property type="protein sequence ID" value="ATQ35447.1"/>
    <property type="molecule type" value="Genomic_DNA"/>
</dbReference>
<evidence type="ECO:0000256" key="1">
    <source>
        <dbReference type="SAM" id="Phobius"/>
    </source>
</evidence>
<keyword evidence="3" id="KW-1185">Reference proteome</keyword>
<feature type="transmembrane region" description="Helical" evidence="1">
    <location>
        <begin position="6"/>
        <end position="27"/>
    </location>
</feature>
<dbReference type="RefSeq" id="WP_099651129.1">
    <property type="nucleotide sequence ID" value="NZ_CP024411.1"/>
</dbReference>
<protein>
    <recommendedName>
        <fullName evidence="4">Transmembrane protein</fullName>
    </recommendedName>
</protein>
<dbReference type="KEGG" id="ment:CS528_01540"/>